<reference evidence="1 2" key="1">
    <citation type="submission" date="2013-09" db="EMBL/GenBank/DDBJ databases">
        <title>Whole genome shotgun sequence of Novosphingobium tardaugens NBRC 16725.</title>
        <authorList>
            <person name="Isaki S."/>
            <person name="Hosoyama A."/>
            <person name="Tsuchikane K."/>
            <person name="Katsumata H."/>
            <person name="Ando Y."/>
            <person name="Yamazaki S."/>
            <person name="Fujita N."/>
        </authorList>
    </citation>
    <scope>NUCLEOTIDE SEQUENCE [LARGE SCALE GENOMIC DNA]</scope>
    <source>
        <strain evidence="1 2">NBRC 16725</strain>
    </source>
</reference>
<evidence type="ECO:0000313" key="1">
    <source>
        <dbReference type="EMBL" id="GAD49685.1"/>
    </source>
</evidence>
<comment type="caution">
    <text evidence="1">The sequence shown here is derived from an EMBL/GenBank/DDBJ whole genome shotgun (WGS) entry which is preliminary data.</text>
</comment>
<protein>
    <submittedName>
        <fullName evidence="1">Uncharacterized protein</fullName>
    </submittedName>
</protein>
<dbReference type="AlphaFoldDB" id="U2YLX6"/>
<dbReference type="EMBL" id="BASZ01000006">
    <property type="protein sequence ID" value="GAD49685.1"/>
    <property type="molecule type" value="Genomic_DNA"/>
</dbReference>
<dbReference type="Proteomes" id="UP000016568">
    <property type="component" value="Unassembled WGS sequence"/>
</dbReference>
<proteinExistence type="predicted"/>
<keyword evidence="2" id="KW-1185">Reference proteome</keyword>
<organism evidence="1 2">
    <name type="scientific">Caenibius tardaugens NBRC 16725</name>
    <dbReference type="NCBI Taxonomy" id="1219035"/>
    <lineage>
        <taxon>Bacteria</taxon>
        <taxon>Pseudomonadati</taxon>
        <taxon>Pseudomonadota</taxon>
        <taxon>Alphaproteobacteria</taxon>
        <taxon>Sphingomonadales</taxon>
        <taxon>Erythrobacteraceae</taxon>
        <taxon>Caenibius</taxon>
    </lineage>
</organism>
<gene>
    <name evidence="1" type="ORF">NT2_06_01240</name>
</gene>
<evidence type="ECO:0000313" key="2">
    <source>
        <dbReference type="Proteomes" id="UP000016568"/>
    </source>
</evidence>
<accession>U2YLX6</accession>
<sequence>MMERDVMQGRAADLMREALVLLDRLDADLAAVHLQWALDLMRQKSITTRLRAPKRKIR</sequence>
<name>U2YLX6_9SPHN</name>